<comment type="caution">
    <text evidence="2">The sequence shown here is derived from an EMBL/GenBank/DDBJ whole genome shotgun (WGS) entry which is preliminary data.</text>
</comment>
<gene>
    <name evidence="2" type="ORF">ABS362_11780</name>
</gene>
<reference evidence="2 3" key="1">
    <citation type="submission" date="2024-06" db="EMBL/GenBank/DDBJ databases">
        <title>Pontibacter populi HYL7-15.</title>
        <authorList>
            <person name="Kim M.K."/>
        </authorList>
    </citation>
    <scope>NUCLEOTIDE SEQUENCE [LARGE SCALE GENOMIC DNA]</scope>
    <source>
        <strain evidence="2 3">HYL7-15</strain>
    </source>
</reference>
<sequence length="269" mass="29774">MLRPAILLLALSLVSFSSPEANPVGETIIPVTAATTTTTIAGGMSFEEKEMAFSQHLEQVYKEAKLESKGLSFPVFKKAFVGFLNLKRREAISPAQDILTIVDFTKPSRAKRMWVIDLESKKVLFNTLVAHGRNTGNDKAEKFSNKPNSYMSSLGFYVTDQTYYGKHGLSLKLDGMDEGFNTNARERAIVVHGADYATSDFVKQYGRLGRSLGCPALPTEISKEVIQTIKNETVMYVHSNDASYRSNYLDEALAVESFATDLSVFAKNI</sequence>
<proteinExistence type="predicted"/>
<feature type="signal peptide" evidence="1">
    <location>
        <begin position="1"/>
        <end position="21"/>
    </location>
</feature>
<evidence type="ECO:0000313" key="2">
    <source>
        <dbReference type="EMBL" id="MER2998226.1"/>
    </source>
</evidence>
<accession>A0ABV1RV06</accession>
<dbReference type="PANTHER" id="PTHR38477">
    <property type="entry name" value="HYPOTHETICAL EXPORTED PROTEIN"/>
    <property type="match status" value="1"/>
</dbReference>
<evidence type="ECO:0000313" key="3">
    <source>
        <dbReference type="Proteomes" id="UP001476807"/>
    </source>
</evidence>
<organism evidence="2 3">
    <name type="scientific">Pontibacter populi</name>
    <dbReference type="NCBI Taxonomy" id="890055"/>
    <lineage>
        <taxon>Bacteria</taxon>
        <taxon>Pseudomonadati</taxon>
        <taxon>Bacteroidota</taxon>
        <taxon>Cytophagia</taxon>
        <taxon>Cytophagales</taxon>
        <taxon>Hymenobacteraceae</taxon>
        <taxon>Pontibacter</taxon>
    </lineage>
</organism>
<dbReference type="InterPro" id="IPR032676">
    <property type="entry name" value="YkuD_2"/>
</dbReference>
<dbReference type="PANTHER" id="PTHR38477:SF1">
    <property type="entry name" value="MUREIN L,D-TRANSPEPTIDASE CATALYTIC DOMAIN FAMILY PROTEIN"/>
    <property type="match status" value="1"/>
</dbReference>
<keyword evidence="1" id="KW-0732">Signal</keyword>
<name>A0ABV1RV06_9BACT</name>
<dbReference type="Pfam" id="PF13645">
    <property type="entry name" value="YkuD_2"/>
    <property type="match status" value="1"/>
</dbReference>
<dbReference type="EMBL" id="JBEOKT010000009">
    <property type="protein sequence ID" value="MER2998226.1"/>
    <property type="molecule type" value="Genomic_DNA"/>
</dbReference>
<protein>
    <submittedName>
        <fullName evidence="2">Murein L,D-transpeptidase catalytic domain family protein</fullName>
    </submittedName>
</protein>
<dbReference type="RefSeq" id="WP_350412676.1">
    <property type="nucleotide sequence ID" value="NZ_JBEOKT010000009.1"/>
</dbReference>
<evidence type="ECO:0000256" key="1">
    <source>
        <dbReference type="SAM" id="SignalP"/>
    </source>
</evidence>
<dbReference type="Proteomes" id="UP001476807">
    <property type="component" value="Unassembled WGS sequence"/>
</dbReference>
<keyword evidence="3" id="KW-1185">Reference proteome</keyword>
<feature type="chain" id="PRO_5046199701" evidence="1">
    <location>
        <begin position="22"/>
        <end position="269"/>
    </location>
</feature>